<dbReference type="InterPro" id="IPR043151">
    <property type="entry name" value="BAH_sf"/>
</dbReference>
<dbReference type="Proteomes" id="UP001058974">
    <property type="component" value="Chromosome 6"/>
</dbReference>
<name>A0A9D5A1M9_PEA</name>
<evidence type="ECO:0000313" key="2">
    <source>
        <dbReference type="EMBL" id="KAI5394057.1"/>
    </source>
</evidence>
<dbReference type="Gene3D" id="2.30.30.490">
    <property type="match status" value="1"/>
</dbReference>
<dbReference type="PROSITE" id="PS51038">
    <property type="entry name" value="BAH"/>
    <property type="match status" value="1"/>
</dbReference>
<keyword evidence="3" id="KW-1185">Reference proteome</keyword>
<dbReference type="Pfam" id="PF01426">
    <property type="entry name" value="BAH"/>
    <property type="match status" value="1"/>
</dbReference>
<protein>
    <recommendedName>
        <fullName evidence="1">BAH domain-containing protein</fullName>
    </recommendedName>
</protein>
<reference evidence="2 3" key="1">
    <citation type="journal article" date="2022" name="Nat. Genet.">
        <title>Improved pea reference genome and pan-genome highlight genomic features and evolutionary characteristics.</title>
        <authorList>
            <person name="Yang T."/>
            <person name="Liu R."/>
            <person name="Luo Y."/>
            <person name="Hu S."/>
            <person name="Wang D."/>
            <person name="Wang C."/>
            <person name="Pandey M.K."/>
            <person name="Ge S."/>
            <person name="Xu Q."/>
            <person name="Li N."/>
            <person name="Li G."/>
            <person name="Huang Y."/>
            <person name="Saxena R.K."/>
            <person name="Ji Y."/>
            <person name="Li M."/>
            <person name="Yan X."/>
            <person name="He Y."/>
            <person name="Liu Y."/>
            <person name="Wang X."/>
            <person name="Xiang C."/>
            <person name="Varshney R.K."/>
            <person name="Ding H."/>
            <person name="Gao S."/>
            <person name="Zong X."/>
        </authorList>
    </citation>
    <scope>NUCLEOTIDE SEQUENCE [LARGE SCALE GENOMIC DNA]</scope>
    <source>
        <strain evidence="2 3">cv. Zhongwan 6</strain>
    </source>
</reference>
<organism evidence="2 3">
    <name type="scientific">Pisum sativum</name>
    <name type="common">Garden pea</name>
    <name type="synonym">Lathyrus oleraceus</name>
    <dbReference type="NCBI Taxonomy" id="3888"/>
    <lineage>
        <taxon>Eukaryota</taxon>
        <taxon>Viridiplantae</taxon>
        <taxon>Streptophyta</taxon>
        <taxon>Embryophyta</taxon>
        <taxon>Tracheophyta</taxon>
        <taxon>Spermatophyta</taxon>
        <taxon>Magnoliopsida</taxon>
        <taxon>eudicotyledons</taxon>
        <taxon>Gunneridae</taxon>
        <taxon>Pentapetalae</taxon>
        <taxon>rosids</taxon>
        <taxon>fabids</taxon>
        <taxon>Fabales</taxon>
        <taxon>Fabaceae</taxon>
        <taxon>Papilionoideae</taxon>
        <taxon>50 kb inversion clade</taxon>
        <taxon>NPAAA clade</taxon>
        <taxon>Hologalegina</taxon>
        <taxon>IRL clade</taxon>
        <taxon>Fabeae</taxon>
        <taxon>Lathyrus</taxon>
    </lineage>
</organism>
<accession>A0A9D5A1M9</accession>
<dbReference type="GO" id="GO:0003682">
    <property type="term" value="F:chromatin binding"/>
    <property type="evidence" value="ECO:0007669"/>
    <property type="project" value="InterPro"/>
</dbReference>
<dbReference type="GO" id="GO:0003723">
    <property type="term" value="F:RNA binding"/>
    <property type="evidence" value="ECO:0007669"/>
    <property type="project" value="TreeGrafter"/>
</dbReference>
<dbReference type="EMBL" id="JAMSHJ010000006">
    <property type="protein sequence ID" value="KAI5394057.1"/>
    <property type="molecule type" value="Genomic_DNA"/>
</dbReference>
<proteinExistence type="predicted"/>
<dbReference type="Gramene" id="Psat06G0095600-T1">
    <property type="protein sequence ID" value="KAI5394057.1"/>
    <property type="gene ID" value="KIW84_060956"/>
</dbReference>
<comment type="caution">
    <text evidence="2">The sequence shown here is derived from an EMBL/GenBank/DDBJ whole genome shotgun (WGS) entry which is preliminary data.</text>
</comment>
<gene>
    <name evidence="2" type="ORF">KIW84_060956</name>
</gene>
<sequence length="261" mass="29524">MTIKEEPKTLEFKWGIKRGKGGKKRDIQFYESFTLNGVDYSLFDTVYLKSGAQPEPHIGKIIKIWGTPSDKTRKIKIQRFIRPCEISKLLTGIKIYYNELFLSCGDCTGLALINPLESITGKCNVVCISKDSRNPQPSDEAFRKAGFVFYRYFDVGQCKIVEEVDDKIAGVEVKNFFNKTAYSEVSFPRKSCSHAVVSSDISRRMKIECLSINSNKSGCHVMHLYDFHVDKLLHIGLSQIMSLNPRQGQIDCTPASNAVLM</sequence>
<dbReference type="FunFam" id="2.30.30.490:FF:000017">
    <property type="entry name" value="Bromo-adjacent homology (BAH) domain-containing protein"/>
    <property type="match status" value="1"/>
</dbReference>
<evidence type="ECO:0000259" key="1">
    <source>
        <dbReference type="PROSITE" id="PS51038"/>
    </source>
</evidence>
<dbReference type="PANTHER" id="PTHR47073">
    <property type="entry name" value="PROTEIN ANTI-SILENCING 1"/>
    <property type="match status" value="1"/>
</dbReference>
<evidence type="ECO:0000313" key="3">
    <source>
        <dbReference type="Proteomes" id="UP001058974"/>
    </source>
</evidence>
<dbReference type="PANTHER" id="PTHR47073:SF2">
    <property type="entry name" value="PROTEIN ANTI-SILENCING 1"/>
    <property type="match status" value="1"/>
</dbReference>
<dbReference type="InterPro" id="IPR001025">
    <property type="entry name" value="BAH_dom"/>
</dbReference>
<dbReference type="SMART" id="SM00439">
    <property type="entry name" value="BAH"/>
    <property type="match status" value="1"/>
</dbReference>
<feature type="domain" description="BAH" evidence="1">
    <location>
        <begin position="38"/>
        <end position="164"/>
    </location>
</feature>
<dbReference type="AlphaFoldDB" id="A0A9D5A1M9"/>